<evidence type="ECO:0000256" key="2">
    <source>
        <dbReference type="ARBA" id="ARBA00022475"/>
    </source>
</evidence>
<evidence type="ECO:0000256" key="7">
    <source>
        <dbReference type="ARBA" id="ARBA00023170"/>
    </source>
</evidence>
<evidence type="ECO:0000256" key="6">
    <source>
        <dbReference type="ARBA" id="ARBA00023136"/>
    </source>
</evidence>
<keyword evidence="13" id="KW-1185">Reference proteome</keyword>
<dbReference type="InterPro" id="IPR000276">
    <property type="entry name" value="GPCR_Rhodpsn"/>
</dbReference>
<dbReference type="InterPro" id="IPR017452">
    <property type="entry name" value="GPCR_Rhodpsn_7TM"/>
</dbReference>
<feature type="transmembrane region" description="Helical" evidence="10">
    <location>
        <begin position="91"/>
        <end position="109"/>
    </location>
</feature>
<dbReference type="SUPFAM" id="SSF81321">
    <property type="entry name" value="Family A G protein-coupled receptor-like"/>
    <property type="match status" value="1"/>
</dbReference>
<keyword evidence="8" id="KW-0325">Glycoprotein</keyword>
<protein>
    <recommendedName>
        <fullName evidence="11">G-protein coupled receptors family 1 profile domain-containing protein</fullName>
    </recommendedName>
</protein>
<evidence type="ECO:0000256" key="10">
    <source>
        <dbReference type="SAM" id="Phobius"/>
    </source>
</evidence>
<keyword evidence="3 10" id="KW-0812">Transmembrane</keyword>
<dbReference type="Pfam" id="PF00001">
    <property type="entry name" value="7tm_1"/>
    <property type="match status" value="1"/>
</dbReference>
<keyword evidence="4 10" id="KW-1133">Transmembrane helix</keyword>
<evidence type="ECO:0000313" key="13">
    <source>
        <dbReference type="Proteomes" id="UP001159405"/>
    </source>
</evidence>
<reference evidence="12 13" key="1">
    <citation type="submission" date="2022-05" db="EMBL/GenBank/DDBJ databases">
        <authorList>
            <consortium name="Genoscope - CEA"/>
            <person name="William W."/>
        </authorList>
    </citation>
    <scope>NUCLEOTIDE SEQUENCE [LARGE SCALE GENOMIC DNA]</scope>
</reference>
<evidence type="ECO:0000256" key="1">
    <source>
        <dbReference type="ARBA" id="ARBA00004651"/>
    </source>
</evidence>
<feature type="transmembrane region" description="Helical" evidence="10">
    <location>
        <begin position="130"/>
        <end position="154"/>
    </location>
</feature>
<keyword evidence="2" id="KW-1003">Cell membrane</keyword>
<comment type="subcellular location">
    <subcellularLocation>
        <location evidence="1">Cell membrane</location>
        <topology evidence="1">Multi-pass membrane protein</topology>
    </subcellularLocation>
</comment>
<feature type="transmembrane region" description="Helical" evidence="10">
    <location>
        <begin position="15"/>
        <end position="38"/>
    </location>
</feature>
<dbReference type="Proteomes" id="UP001159405">
    <property type="component" value="Unassembled WGS sequence"/>
</dbReference>
<feature type="domain" description="G-protein coupled receptors family 1 profile" evidence="11">
    <location>
        <begin position="30"/>
        <end position="280"/>
    </location>
</feature>
<proteinExistence type="predicted"/>
<evidence type="ECO:0000256" key="3">
    <source>
        <dbReference type="ARBA" id="ARBA00022692"/>
    </source>
</evidence>
<comment type="caution">
    <text evidence="12">The sequence shown here is derived from an EMBL/GenBank/DDBJ whole genome shotgun (WGS) entry which is preliminary data.</text>
</comment>
<organism evidence="12 13">
    <name type="scientific">Porites lobata</name>
    <dbReference type="NCBI Taxonomy" id="104759"/>
    <lineage>
        <taxon>Eukaryota</taxon>
        <taxon>Metazoa</taxon>
        <taxon>Cnidaria</taxon>
        <taxon>Anthozoa</taxon>
        <taxon>Hexacorallia</taxon>
        <taxon>Scleractinia</taxon>
        <taxon>Fungiina</taxon>
        <taxon>Poritidae</taxon>
        <taxon>Porites</taxon>
    </lineage>
</organism>
<dbReference type="CDD" id="cd00637">
    <property type="entry name" value="7tm_classA_rhodopsin-like"/>
    <property type="match status" value="1"/>
</dbReference>
<name>A0ABN8R2U4_9CNID</name>
<evidence type="ECO:0000256" key="4">
    <source>
        <dbReference type="ARBA" id="ARBA00022989"/>
    </source>
</evidence>
<keyword evidence="5" id="KW-0297">G-protein coupled receptor</keyword>
<dbReference type="PRINTS" id="PR00237">
    <property type="entry name" value="GPCRRHODOPSN"/>
</dbReference>
<dbReference type="EMBL" id="CALNXK010000184">
    <property type="protein sequence ID" value="CAH3173703.1"/>
    <property type="molecule type" value="Genomic_DNA"/>
</dbReference>
<accession>A0ABN8R2U4</accession>
<feature type="transmembrane region" description="Helical" evidence="10">
    <location>
        <begin position="259"/>
        <end position="282"/>
    </location>
</feature>
<dbReference type="PANTHER" id="PTHR24246">
    <property type="entry name" value="OLFACTORY RECEPTOR AND ADENOSINE RECEPTOR"/>
    <property type="match status" value="1"/>
</dbReference>
<sequence>MICPNFTVPVGFSTVIASVCFTSGCLAAVENTICLFVVHRLHSLRKTARFFMASLAASELFSGVAANFHISLKLMLHSSLDSVILWKSESALWYFTTSVVTFNLVNVSLDRYIAITSPLHYHIKMSLKRCVALILFSWIFSILAASLAFIVPLIDLPKLWICGTVTAVLIPFCIISFCYFKIYNATRRTFPERENITDAQQIAENKRQAKTARTFVIITVLFLVLFAPSFIFHCIQLFSTSLYRGKGMEQLCTQLDSNRTVWICIAVASYFSAVCDPWVYAIRMPEFRVALKELFHCSRRRARSKKLVRMAETAKKKKKMQVGEVHAGGVKQGGYVKSTT</sequence>
<dbReference type="PROSITE" id="PS50262">
    <property type="entry name" value="G_PROTEIN_RECEP_F1_2"/>
    <property type="match status" value="1"/>
</dbReference>
<evidence type="ECO:0000313" key="12">
    <source>
        <dbReference type="EMBL" id="CAH3173703.1"/>
    </source>
</evidence>
<keyword evidence="6 10" id="KW-0472">Membrane</keyword>
<feature type="transmembrane region" description="Helical" evidence="10">
    <location>
        <begin position="160"/>
        <end position="180"/>
    </location>
</feature>
<dbReference type="Gene3D" id="1.20.1070.10">
    <property type="entry name" value="Rhodopsin 7-helix transmembrane proteins"/>
    <property type="match status" value="1"/>
</dbReference>
<keyword evidence="7" id="KW-0675">Receptor</keyword>
<evidence type="ECO:0000256" key="8">
    <source>
        <dbReference type="ARBA" id="ARBA00023180"/>
    </source>
</evidence>
<feature type="transmembrane region" description="Helical" evidence="10">
    <location>
        <begin position="215"/>
        <end position="239"/>
    </location>
</feature>
<evidence type="ECO:0000259" key="11">
    <source>
        <dbReference type="PROSITE" id="PS50262"/>
    </source>
</evidence>
<gene>
    <name evidence="12" type="ORF">PLOB_00014350</name>
</gene>
<feature type="transmembrane region" description="Helical" evidence="10">
    <location>
        <begin position="50"/>
        <end position="71"/>
    </location>
</feature>
<evidence type="ECO:0000256" key="9">
    <source>
        <dbReference type="ARBA" id="ARBA00023224"/>
    </source>
</evidence>
<dbReference type="PANTHER" id="PTHR24246:SF27">
    <property type="entry name" value="ADENOSINE RECEPTOR, ISOFORM A"/>
    <property type="match status" value="1"/>
</dbReference>
<evidence type="ECO:0000256" key="5">
    <source>
        <dbReference type="ARBA" id="ARBA00023040"/>
    </source>
</evidence>
<keyword evidence="9" id="KW-0807">Transducer</keyword>